<dbReference type="Pfam" id="PF01814">
    <property type="entry name" value="Hemerythrin"/>
    <property type="match status" value="1"/>
</dbReference>
<dbReference type="GO" id="GO:0046872">
    <property type="term" value="F:metal ion binding"/>
    <property type="evidence" value="ECO:0007669"/>
    <property type="project" value="UniProtKB-KW"/>
</dbReference>
<dbReference type="PANTHER" id="PTHR36438">
    <property type="entry name" value="IRON-SULFUR CLUSTER REPAIR PROTEIN YTFE"/>
    <property type="match status" value="1"/>
</dbReference>
<dbReference type="InterPro" id="IPR019903">
    <property type="entry name" value="RIC_family"/>
</dbReference>
<proteinExistence type="predicted"/>
<evidence type="ECO:0000313" key="7">
    <source>
        <dbReference type="EMBL" id="MBA4602663.1"/>
    </source>
</evidence>
<feature type="coiled-coil region" evidence="5">
    <location>
        <begin position="153"/>
        <end position="187"/>
    </location>
</feature>
<dbReference type="Pfam" id="PF04405">
    <property type="entry name" value="ScdA_N"/>
    <property type="match status" value="1"/>
</dbReference>
<evidence type="ECO:0000259" key="6">
    <source>
        <dbReference type="Pfam" id="PF01814"/>
    </source>
</evidence>
<dbReference type="NCBIfam" id="TIGR03652">
    <property type="entry name" value="FeS_repair_RIC"/>
    <property type="match status" value="1"/>
</dbReference>
<evidence type="ECO:0000256" key="3">
    <source>
        <dbReference type="ARBA" id="ARBA00022723"/>
    </source>
</evidence>
<dbReference type="Proteomes" id="UP000538292">
    <property type="component" value="Unassembled WGS sequence"/>
</dbReference>
<organism evidence="7 8">
    <name type="scientific">Thermoactinomyces mirandus</name>
    <dbReference type="NCBI Taxonomy" id="2756294"/>
    <lineage>
        <taxon>Bacteria</taxon>
        <taxon>Bacillati</taxon>
        <taxon>Bacillota</taxon>
        <taxon>Bacilli</taxon>
        <taxon>Bacillales</taxon>
        <taxon>Thermoactinomycetaceae</taxon>
        <taxon>Thermoactinomyces</taxon>
    </lineage>
</organism>
<keyword evidence="3" id="KW-0479">Metal-binding</keyword>
<comment type="subcellular location">
    <subcellularLocation>
        <location evidence="1">Cytoplasm</location>
    </subcellularLocation>
</comment>
<keyword evidence="2" id="KW-0963">Cytoplasm</keyword>
<accession>A0A7W2ARJ8</accession>
<evidence type="ECO:0000256" key="4">
    <source>
        <dbReference type="ARBA" id="ARBA00023004"/>
    </source>
</evidence>
<sequence length="236" mass="27331">MNRFDGTEKIGDIVSIFPGASNLFKQFQIDFCCGGNRELATVLRQMDLNGETFLAGLNEAYEKANRQAEQDTDWRNVSYADLISHVVNTHHAYLNNELPVLSQFVTKILRVHGRNHPELTSLHRVFHQLKMDLEQHLVSEEEVVFPLILEYEKTGSVAALEKALQKIDELESEHDDAGDLLKEMRKITDRYTLPEGACRTYTLTFQKLEQLESDMFQHVHLENNIMFPRLREELKN</sequence>
<keyword evidence="5" id="KW-0175">Coiled coil</keyword>
<gene>
    <name evidence="7" type="primary">ric</name>
    <name evidence="7" type="ORF">H2C83_10130</name>
</gene>
<dbReference type="Gene3D" id="1.20.120.520">
    <property type="entry name" value="nmb1532 protein domain like"/>
    <property type="match status" value="1"/>
</dbReference>
<keyword evidence="4" id="KW-0408">Iron</keyword>
<dbReference type="RefSeq" id="WP_181740426.1">
    <property type="nucleotide sequence ID" value="NZ_JACEOL010000033.1"/>
</dbReference>
<dbReference type="InterPro" id="IPR012312">
    <property type="entry name" value="Hemerythrin-like"/>
</dbReference>
<dbReference type="PANTHER" id="PTHR36438:SF1">
    <property type="entry name" value="IRON-SULFUR CLUSTER REPAIR PROTEIN YTFE"/>
    <property type="match status" value="1"/>
</dbReference>
<evidence type="ECO:0000256" key="2">
    <source>
        <dbReference type="ARBA" id="ARBA00022490"/>
    </source>
</evidence>
<protein>
    <submittedName>
        <fullName evidence="7">Iron-sulfur cluster repair di-iron protein</fullName>
    </submittedName>
</protein>
<name>A0A7W2ARJ8_9BACL</name>
<evidence type="ECO:0000256" key="1">
    <source>
        <dbReference type="ARBA" id="ARBA00004496"/>
    </source>
</evidence>
<evidence type="ECO:0000313" key="8">
    <source>
        <dbReference type="Proteomes" id="UP000538292"/>
    </source>
</evidence>
<dbReference type="GO" id="GO:0005737">
    <property type="term" value="C:cytoplasm"/>
    <property type="evidence" value="ECO:0007669"/>
    <property type="project" value="UniProtKB-SubCell"/>
</dbReference>
<keyword evidence="8" id="KW-1185">Reference proteome</keyword>
<dbReference type="EMBL" id="JACEOL010000033">
    <property type="protein sequence ID" value="MBA4602663.1"/>
    <property type="molecule type" value="Genomic_DNA"/>
</dbReference>
<dbReference type="AlphaFoldDB" id="A0A7W2ARJ8"/>
<feature type="domain" description="Hemerythrin-like" evidence="6">
    <location>
        <begin position="83"/>
        <end position="230"/>
    </location>
</feature>
<evidence type="ECO:0000256" key="5">
    <source>
        <dbReference type="SAM" id="Coils"/>
    </source>
</evidence>
<comment type="caution">
    <text evidence="7">The sequence shown here is derived from an EMBL/GenBank/DDBJ whole genome shotgun (WGS) entry which is preliminary data.</text>
</comment>
<reference evidence="7 8" key="1">
    <citation type="submission" date="2020-07" db="EMBL/GenBank/DDBJ databases">
        <title>Thermoactinomyces phylogeny.</title>
        <authorList>
            <person name="Dunlap C."/>
        </authorList>
    </citation>
    <scope>NUCLEOTIDE SEQUENCE [LARGE SCALE GENOMIC DNA]</scope>
    <source>
        <strain evidence="7 8">AMNI-1</strain>
    </source>
</reference>